<evidence type="ECO:0000313" key="2">
    <source>
        <dbReference type="Proteomes" id="UP001161294"/>
    </source>
</evidence>
<reference evidence="1" key="1">
    <citation type="submission" date="2022-09" db="EMBL/GenBank/DDBJ databases">
        <title>Intensive care unit water sources are persistently colonized with multi-drug resistant bacteria and are the site of extensive horizontal gene transfer of antibiotic resistance genes.</title>
        <authorList>
            <person name="Diorio-Toth L."/>
        </authorList>
    </citation>
    <scope>NUCLEOTIDE SEQUENCE</scope>
    <source>
        <strain evidence="1">GD03686</strain>
    </source>
</reference>
<name>A0AA43AW58_9BURK</name>
<dbReference type="InterPro" id="IPR010260">
    <property type="entry name" value="AlpA"/>
</dbReference>
<dbReference type="Pfam" id="PF05930">
    <property type="entry name" value="Phage_AlpA"/>
    <property type="match status" value="1"/>
</dbReference>
<evidence type="ECO:0000313" key="1">
    <source>
        <dbReference type="EMBL" id="MDH2005037.1"/>
    </source>
</evidence>
<proteinExistence type="predicted"/>
<gene>
    <name evidence="1" type="ORF">N5J23_05685</name>
</gene>
<accession>A0AA43AW58</accession>
<protein>
    <submittedName>
        <fullName evidence="1">AlpA family phage regulatory protein</fullName>
    </submittedName>
</protein>
<dbReference type="EMBL" id="JAOCJW010000007">
    <property type="protein sequence ID" value="MDH2005037.1"/>
    <property type="molecule type" value="Genomic_DNA"/>
</dbReference>
<organism evidence="1 2">
    <name type="scientific">Comamonas aquatica</name>
    <dbReference type="NCBI Taxonomy" id="225991"/>
    <lineage>
        <taxon>Bacteria</taxon>
        <taxon>Pseudomonadati</taxon>
        <taxon>Pseudomonadota</taxon>
        <taxon>Betaproteobacteria</taxon>
        <taxon>Burkholderiales</taxon>
        <taxon>Comamonadaceae</taxon>
        <taxon>Comamonas</taxon>
    </lineage>
</organism>
<dbReference type="Proteomes" id="UP001161294">
    <property type="component" value="Unassembled WGS sequence"/>
</dbReference>
<comment type="caution">
    <text evidence="1">The sequence shown here is derived from an EMBL/GenBank/DDBJ whole genome shotgun (WGS) entry which is preliminary data.</text>
</comment>
<dbReference type="RefSeq" id="WP_279851514.1">
    <property type="nucleotide sequence ID" value="NZ_JAOCIA010000006.1"/>
</dbReference>
<dbReference type="AlphaFoldDB" id="A0AA43AW58"/>
<sequence>MNPSLSTNSGTRLLFAQASVAARSRAFQQLKRVGKSTVSQSLHFDTQTVTTALQDTPQVVQVASITPESATEFDRDARYKKPVHKPFPMICLDGDGYIRLNDVLTVYPVSRAAWYDGVLKGIYPAGVKLGPRSVGWSRAAIRELIANPPKF</sequence>